<dbReference type="Pfam" id="PF04750">
    <property type="entry name" value="Far-17a_AIG1"/>
    <property type="match status" value="1"/>
</dbReference>
<evidence type="ECO:0000256" key="4">
    <source>
        <dbReference type="ARBA" id="ARBA00023136"/>
    </source>
</evidence>
<gene>
    <name evidence="6" type="ORF">HERIO_1896</name>
</gene>
<feature type="transmembrane region" description="Helical" evidence="5">
    <location>
        <begin position="134"/>
        <end position="152"/>
    </location>
</feature>
<evidence type="ECO:0000256" key="5">
    <source>
        <dbReference type="SAM" id="Phobius"/>
    </source>
</evidence>
<reference evidence="6 7" key="1">
    <citation type="journal article" date="2017" name="Environ. Microbiol.">
        <title>Decay of the glycolytic pathway and adaptation to intranuclear parasitism within Enterocytozoonidae microsporidia.</title>
        <authorList>
            <person name="Wiredu Boakye D."/>
            <person name="Jaroenlak P."/>
            <person name="Prachumwat A."/>
            <person name="Williams T.A."/>
            <person name="Bateman K.S."/>
            <person name="Itsathitphaisarn O."/>
            <person name="Sritunyalucksana K."/>
            <person name="Paszkiewicz K.H."/>
            <person name="Moore K.A."/>
            <person name="Stentiford G.D."/>
            <person name="Williams B.A."/>
        </authorList>
    </citation>
    <scope>NUCLEOTIDE SEQUENCE [LARGE SCALE GENOMIC DNA]</scope>
    <source>
        <strain evidence="6 7">GB1</strain>
    </source>
</reference>
<proteinExistence type="predicted"/>
<evidence type="ECO:0000313" key="6">
    <source>
        <dbReference type="EMBL" id="ORD96151.1"/>
    </source>
</evidence>
<organism evidence="6 7">
    <name type="scientific">Hepatospora eriocheir</name>
    <dbReference type="NCBI Taxonomy" id="1081669"/>
    <lineage>
        <taxon>Eukaryota</taxon>
        <taxon>Fungi</taxon>
        <taxon>Fungi incertae sedis</taxon>
        <taxon>Microsporidia</taxon>
        <taxon>Hepatosporidae</taxon>
        <taxon>Hepatospora</taxon>
    </lineage>
</organism>
<dbReference type="InterPro" id="IPR006838">
    <property type="entry name" value="ADTRP_AIG1"/>
</dbReference>
<comment type="subcellular location">
    <subcellularLocation>
        <location evidence="1">Endomembrane system</location>
        <topology evidence="1">Multi-pass membrane protein</topology>
    </subcellularLocation>
</comment>
<dbReference type="GO" id="GO:0012505">
    <property type="term" value="C:endomembrane system"/>
    <property type="evidence" value="ECO:0007669"/>
    <property type="project" value="UniProtKB-SubCell"/>
</dbReference>
<keyword evidence="3 5" id="KW-1133">Transmembrane helix</keyword>
<dbReference type="VEuPathDB" id="MicrosporidiaDB:A0H76_2388"/>
<dbReference type="VEuPathDB" id="MicrosporidiaDB:HERIO_1896"/>
<keyword evidence="7" id="KW-1185">Reference proteome</keyword>
<evidence type="ECO:0000256" key="2">
    <source>
        <dbReference type="ARBA" id="ARBA00022692"/>
    </source>
</evidence>
<feature type="transmembrane region" description="Helical" evidence="5">
    <location>
        <begin position="5"/>
        <end position="22"/>
    </location>
</feature>
<feature type="transmembrane region" description="Helical" evidence="5">
    <location>
        <begin position="42"/>
        <end position="59"/>
    </location>
</feature>
<keyword evidence="2 5" id="KW-0812">Transmembrane</keyword>
<evidence type="ECO:0000313" key="7">
    <source>
        <dbReference type="Proteomes" id="UP000192356"/>
    </source>
</evidence>
<feature type="transmembrane region" description="Helical" evidence="5">
    <location>
        <begin position="107"/>
        <end position="127"/>
    </location>
</feature>
<comment type="caution">
    <text evidence="6">The sequence shown here is derived from an EMBL/GenBank/DDBJ whole genome shotgun (WGS) entry which is preliminary data.</text>
</comment>
<evidence type="ECO:0000256" key="1">
    <source>
        <dbReference type="ARBA" id="ARBA00004127"/>
    </source>
</evidence>
<sequence>MLTKLIQLFLLIWIYWSVNLFLNNKTIGKADFPFNKHRELFLTVISARFTMFCCLLYNFSKRIFRMIYPIMLILNIYVTISFWSLFFYDSDLIINKNLLKAEYSLKYYHLLQLGLHLAPLLLSITYFRQKPSRNSFIMPIIYLILSFYLMIVSKNKDYNCFTPYEFINRMSFVQFVTFIVFEIIFLKLLYLITIN</sequence>
<dbReference type="EMBL" id="LVKB01000123">
    <property type="protein sequence ID" value="ORD96151.1"/>
    <property type="molecule type" value="Genomic_DNA"/>
</dbReference>
<keyword evidence="4 5" id="KW-0472">Membrane</keyword>
<dbReference type="Proteomes" id="UP000192356">
    <property type="component" value="Unassembled WGS sequence"/>
</dbReference>
<accession>A0A1X0Q8M8</accession>
<protein>
    <submittedName>
        <fullName evidence="6">Uncharacterized protein</fullName>
    </submittedName>
</protein>
<feature type="transmembrane region" description="Helical" evidence="5">
    <location>
        <begin position="66"/>
        <end position="87"/>
    </location>
</feature>
<feature type="transmembrane region" description="Helical" evidence="5">
    <location>
        <begin position="172"/>
        <end position="192"/>
    </location>
</feature>
<dbReference type="AlphaFoldDB" id="A0A1X0Q8M8"/>
<evidence type="ECO:0000256" key="3">
    <source>
        <dbReference type="ARBA" id="ARBA00022989"/>
    </source>
</evidence>
<name>A0A1X0Q8M8_9MICR</name>
<dbReference type="GO" id="GO:0016020">
    <property type="term" value="C:membrane"/>
    <property type="evidence" value="ECO:0007669"/>
    <property type="project" value="InterPro"/>
</dbReference>